<dbReference type="RefSeq" id="XP_043007220.1">
    <property type="nucleotide sequence ID" value="XM_043154763.1"/>
</dbReference>
<evidence type="ECO:0000313" key="6">
    <source>
        <dbReference type="EMBL" id="KAG7090750.1"/>
    </source>
</evidence>
<dbReference type="InterPro" id="IPR002893">
    <property type="entry name" value="Znf_MYND"/>
</dbReference>
<evidence type="ECO:0000256" key="3">
    <source>
        <dbReference type="ARBA" id="ARBA00022833"/>
    </source>
</evidence>
<dbReference type="EMBL" id="CM032186">
    <property type="protein sequence ID" value="KAG7090750.1"/>
    <property type="molecule type" value="Genomic_DNA"/>
</dbReference>
<name>A0A9P7RW42_9AGAR</name>
<sequence>MVRSNSSPHSEPEARLSVGMREIKEKARLVGRAPKHFALSNQVLGFLSLLRDVGNHANQWHTEYLVTWVTQDQWKLFFEPWLKSCMEDLIVHPATHSFDMEIARETAMETIPQFLINIVYNNRSMPNLSSDSAHRVVTDLRVLEQIQDPVIELIVTCWETVAEEKFNIIKWGAWSDLVLLVKPELESTTNMRGCTPARAFGALGVNCSGLEHLAREIPRMSSSDLIKVGSILLVLLGRALAANSQGHDITQGWIYSPVHLLRNLLRCRESHEEPHDIELALELVKAVTTLLTAHIQDVGCEGVQAVVDAGILKAFLTAHPSFTSSMLFQPLWADILDTITRFLVYPDVLHRFLQARRKLVKCGLDDCTDTITKPSTPWDWAKLKAFGVRQVRRTMKAEGTLHVCVNHPKCSSGDSLTTFKRCAGCDKVGYCSYACQKSHWKATHRGECRKLCDKWYLTTDNRRFLRCFASTTLSLHTTARAQRIVAYASTMDPTTNEDHERIRMKTANPFLFVNLDLPGLPAAKDFEVLNALDFVDLMSKISEPRSAPFIQGIVAEWRATTIDEVYVFAKFPLTQEDTTISIVGFIWRLDGHIIL</sequence>
<evidence type="ECO:0000259" key="5">
    <source>
        <dbReference type="PROSITE" id="PS50865"/>
    </source>
</evidence>
<evidence type="ECO:0000256" key="4">
    <source>
        <dbReference type="PROSITE-ProRule" id="PRU00134"/>
    </source>
</evidence>
<gene>
    <name evidence="6" type="ORF">E1B28_009840</name>
</gene>
<organism evidence="6 7">
    <name type="scientific">Marasmius oreades</name>
    <name type="common">fairy-ring Marasmius</name>
    <dbReference type="NCBI Taxonomy" id="181124"/>
    <lineage>
        <taxon>Eukaryota</taxon>
        <taxon>Fungi</taxon>
        <taxon>Dikarya</taxon>
        <taxon>Basidiomycota</taxon>
        <taxon>Agaricomycotina</taxon>
        <taxon>Agaricomycetes</taxon>
        <taxon>Agaricomycetidae</taxon>
        <taxon>Agaricales</taxon>
        <taxon>Marasmiineae</taxon>
        <taxon>Marasmiaceae</taxon>
        <taxon>Marasmius</taxon>
    </lineage>
</organism>
<dbReference type="GeneID" id="66078916"/>
<keyword evidence="3" id="KW-0862">Zinc</keyword>
<dbReference type="PROSITE" id="PS50865">
    <property type="entry name" value="ZF_MYND_2"/>
    <property type="match status" value="1"/>
</dbReference>
<accession>A0A9P7RW42</accession>
<dbReference type="SUPFAM" id="SSF144232">
    <property type="entry name" value="HIT/MYND zinc finger-like"/>
    <property type="match status" value="1"/>
</dbReference>
<dbReference type="OrthoDB" id="3071250at2759"/>
<dbReference type="GO" id="GO:0008270">
    <property type="term" value="F:zinc ion binding"/>
    <property type="evidence" value="ECO:0007669"/>
    <property type="project" value="UniProtKB-KW"/>
</dbReference>
<feature type="domain" description="MYND-type" evidence="5">
    <location>
        <begin position="410"/>
        <end position="448"/>
    </location>
</feature>
<evidence type="ECO:0000313" key="7">
    <source>
        <dbReference type="Proteomes" id="UP001049176"/>
    </source>
</evidence>
<keyword evidence="2 4" id="KW-0863">Zinc-finger</keyword>
<dbReference type="Gene3D" id="6.10.140.2220">
    <property type="match status" value="1"/>
</dbReference>
<dbReference type="AlphaFoldDB" id="A0A9P7RW42"/>
<evidence type="ECO:0000256" key="2">
    <source>
        <dbReference type="ARBA" id="ARBA00022771"/>
    </source>
</evidence>
<dbReference type="Proteomes" id="UP001049176">
    <property type="component" value="Chromosome 6"/>
</dbReference>
<keyword evidence="1" id="KW-0479">Metal-binding</keyword>
<dbReference type="KEGG" id="more:E1B28_009840"/>
<proteinExistence type="predicted"/>
<evidence type="ECO:0000256" key="1">
    <source>
        <dbReference type="ARBA" id="ARBA00022723"/>
    </source>
</evidence>
<reference evidence="6" key="1">
    <citation type="journal article" date="2021" name="Genome Biol. Evol.">
        <title>The assembled and annotated genome of the fairy-ring fungus Marasmius oreades.</title>
        <authorList>
            <person name="Hiltunen M."/>
            <person name="Ament-Velasquez S.L."/>
            <person name="Johannesson H."/>
        </authorList>
    </citation>
    <scope>NUCLEOTIDE SEQUENCE</scope>
    <source>
        <strain evidence="6">03SP1</strain>
    </source>
</reference>
<dbReference type="Pfam" id="PF01753">
    <property type="entry name" value="zf-MYND"/>
    <property type="match status" value="1"/>
</dbReference>
<comment type="caution">
    <text evidence="6">The sequence shown here is derived from an EMBL/GenBank/DDBJ whole genome shotgun (WGS) entry which is preliminary data.</text>
</comment>
<protein>
    <recommendedName>
        <fullName evidence="5">MYND-type domain-containing protein</fullName>
    </recommendedName>
</protein>
<keyword evidence="7" id="KW-1185">Reference proteome</keyword>